<feature type="region of interest" description="Disordered" evidence="5">
    <location>
        <begin position="1"/>
        <end position="123"/>
    </location>
</feature>
<sequence>MGKNKKKQSGKSNTIQQNGSLAEHKLKTKQEEGEGVKEEEIENKEEEEEEAGDAIKDGVETLSMEERDTSDKDESKQKQTLQNSHSSTNQLLNDQTISQTETNGSIEVNDNNNTKESEVEMDRATAAKLKQVEQERDEIQQSYDSLVSRLSSMKTVFGKMKQSELELEEKSELVQNLSSENEELKAKLQQMQETHEQTLANKVDDSVVAQLRDENHNLNFEIQKLNETLNKTRREYASTIDELQDEKYNLENQTSKLNKKIHELKQEISELNASRAEADVEYKENKAIQEDLKTKLISKEEELRISTNIILQLESNIRKSEEQIKSIESLCNEKITAIQKQNQMQVSSIEDLQAEVKEYKEKLALAESENKQLDELKSELNNKQLLIGKLRHEAIILNEHLTKALTMLKQGGDSSNKLVDRELISNVIISFLQFPRGDSKKFEALQLISALLEWDSLQKIAAGLQHVPNPKNQTKLDANGNEVPVRQSFVSLWTEYLEKESSKK</sequence>
<reference evidence="7 8" key="1">
    <citation type="journal article" date="2009" name="Nature">
        <title>Evolution of pathogenicity and sexual reproduction in eight Candida genomes.</title>
        <authorList>
            <person name="Butler G."/>
            <person name="Rasmussen M.D."/>
            <person name="Lin M.F."/>
            <person name="Santos M.A."/>
            <person name="Sakthikumar S."/>
            <person name="Munro C.A."/>
            <person name="Rheinbay E."/>
            <person name="Grabherr M."/>
            <person name="Forche A."/>
            <person name="Reedy J.L."/>
            <person name="Agrafioti I."/>
            <person name="Arnaud M.B."/>
            <person name="Bates S."/>
            <person name="Brown A.J."/>
            <person name="Brunke S."/>
            <person name="Costanzo M.C."/>
            <person name="Fitzpatrick D.A."/>
            <person name="de Groot P.W."/>
            <person name="Harris D."/>
            <person name="Hoyer L.L."/>
            <person name="Hube B."/>
            <person name="Klis F.M."/>
            <person name="Kodira C."/>
            <person name="Lennard N."/>
            <person name="Logue M.E."/>
            <person name="Martin R."/>
            <person name="Neiman A.M."/>
            <person name="Nikolaou E."/>
            <person name="Quail M.A."/>
            <person name="Quinn J."/>
            <person name="Santos M.C."/>
            <person name="Schmitzberger F.F."/>
            <person name="Sherlock G."/>
            <person name="Shah P."/>
            <person name="Silverstein K.A."/>
            <person name="Skrzypek M.S."/>
            <person name="Soll D."/>
            <person name="Staggs R."/>
            <person name="Stansfield I."/>
            <person name="Stumpf M.P."/>
            <person name="Sudbery P.E."/>
            <person name="Srikantha T."/>
            <person name="Zeng Q."/>
            <person name="Berman J."/>
            <person name="Berriman M."/>
            <person name="Heitman J."/>
            <person name="Gow N.A."/>
            <person name="Lorenz M.C."/>
            <person name="Birren B.W."/>
            <person name="Kellis M."/>
            <person name="Cuomo C.A."/>
        </authorList>
    </citation>
    <scope>NUCLEOTIDE SEQUENCE [LARGE SCALE GENOMIC DNA]</scope>
    <source>
        <strain evidence="8">ATCC 11503 / BCRC 21390 / CBS 2605 / JCM 1781 / NBRC 1676 / NRRL YB-4239</strain>
    </source>
</reference>
<dbReference type="GO" id="GO:0007030">
    <property type="term" value="P:Golgi organization"/>
    <property type="evidence" value="ECO:0007669"/>
    <property type="project" value="TreeGrafter"/>
</dbReference>
<evidence type="ECO:0000256" key="2">
    <source>
        <dbReference type="ARBA" id="ARBA00023034"/>
    </source>
</evidence>
<dbReference type="GeneID" id="5235452"/>
<dbReference type="STRING" id="379508.A5DUH5"/>
<evidence type="ECO:0000313" key="8">
    <source>
        <dbReference type="Proteomes" id="UP000001996"/>
    </source>
</evidence>
<dbReference type="EMBL" id="CH981524">
    <property type="protein sequence ID" value="EDK42833.1"/>
    <property type="molecule type" value="Genomic_DNA"/>
</dbReference>
<dbReference type="InterPro" id="IPR000237">
    <property type="entry name" value="GRIP_dom"/>
</dbReference>
<feature type="compositionally biased region" description="Acidic residues" evidence="5">
    <location>
        <begin position="39"/>
        <end position="52"/>
    </location>
</feature>
<organism evidence="7 8">
    <name type="scientific">Lodderomyces elongisporus (strain ATCC 11503 / CBS 2605 / JCM 1781 / NBRC 1676 / NRRL YB-4239)</name>
    <name type="common">Yeast</name>
    <name type="synonym">Saccharomyces elongisporus</name>
    <dbReference type="NCBI Taxonomy" id="379508"/>
    <lineage>
        <taxon>Eukaryota</taxon>
        <taxon>Fungi</taxon>
        <taxon>Dikarya</taxon>
        <taxon>Ascomycota</taxon>
        <taxon>Saccharomycotina</taxon>
        <taxon>Pichiomycetes</taxon>
        <taxon>Debaryomycetaceae</taxon>
        <taxon>Candida/Lodderomyces clade</taxon>
        <taxon>Lodderomyces</taxon>
    </lineage>
</organism>
<proteinExistence type="predicted"/>
<keyword evidence="3 4" id="KW-0175">Coiled coil</keyword>
<evidence type="ECO:0000313" key="7">
    <source>
        <dbReference type="EMBL" id="EDK42833.1"/>
    </source>
</evidence>
<dbReference type="KEGG" id="lel:PVL30_000975"/>
<feature type="compositionally biased region" description="Basic and acidic residues" evidence="5">
    <location>
        <begin position="22"/>
        <end position="38"/>
    </location>
</feature>
<dbReference type="Pfam" id="PF10375">
    <property type="entry name" value="GRAB"/>
    <property type="match status" value="1"/>
</dbReference>
<keyword evidence="2" id="KW-0333">Golgi apparatus</keyword>
<feature type="coiled-coil region" evidence="4">
    <location>
        <begin position="310"/>
        <end position="393"/>
    </location>
</feature>
<accession>A5DUH5</accession>
<dbReference type="PROSITE" id="PS50913">
    <property type="entry name" value="GRIP"/>
    <property type="match status" value="1"/>
</dbReference>
<feature type="compositionally biased region" description="Polar residues" evidence="5">
    <location>
        <begin position="78"/>
        <end position="112"/>
    </location>
</feature>
<dbReference type="InParanoid" id="A5DUH5"/>
<evidence type="ECO:0000259" key="6">
    <source>
        <dbReference type="PROSITE" id="PS50913"/>
    </source>
</evidence>
<evidence type="ECO:0000256" key="1">
    <source>
        <dbReference type="ARBA" id="ARBA00004555"/>
    </source>
</evidence>
<dbReference type="PANTHER" id="PTHR18921">
    <property type="entry name" value="MYOSIN HEAVY CHAIN - RELATED"/>
    <property type="match status" value="1"/>
</dbReference>
<evidence type="ECO:0000256" key="4">
    <source>
        <dbReference type="SAM" id="Coils"/>
    </source>
</evidence>
<dbReference type="GO" id="GO:0006888">
    <property type="term" value="P:endoplasmic reticulum to Golgi vesicle-mediated transport"/>
    <property type="evidence" value="ECO:0007669"/>
    <property type="project" value="TreeGrafter"/>
</dbReference>
<name>A5DUH5_LODEL</name>
<gene>
    <name evidence="7" type="ORF">LELG_01011</name>
</gene>
<dbReference type="InterPro" id="IPR019459">
    <property type="entry name" value="GRAB"/>
</dbReference>
<dbReference type="GO" id="GO:0005794">
    <property type="term" value="C:Golgi apparatus"/>
    <property type="evidence" value="ECO:0007669"/>
    <property type="project" value="UniProtKB-SubCell"/>
</dbReference>
<feature type="coiled-coil region" evidence="4">
    <location>
        <begin position="129"/>
        <end position="281"/>
    </location>
</feature>
<dbReference type="GO" id="GO:0031267">
    <property type="term" value="F:small GTPase binding"/>
    <property type="evidence" value="ECO:0007669"/>
    <property type="project" value="TreeGrafter"/>
</dbReference>
<protein>
    <recommendedName>
        <fullName evidence="6">GRIP domain-containing protein</fullName>
    </recommendedName>
</protein>
<dbReference type="AlphaFoldDB" id="A5DUH5"/>
<dbReference type="eggNOG" id="ENOG502RYXN">
    <property type="taxonomic scope" value="Eukaryota"/>
</dbReference>
<evidence type="ECO:0000256" key="5">
    <source>
        <dbReference type="SAM" id="MobiDB-lite"/>
    </source>
</evidence>
<feature type="domain" description="GRIP" evidence="6">
    <location>
        <begin position="414"/>
        <end position="465"/>
    </location>
</feature>
<evidence type="ECO:0000256" key="3">
    <source>
        <dbReference type="ARBA" id="ARBA00023054"/>
    </source>
</evidence>
<feature type="compositionally biased region" description="Basic and acidic residues" evidence="5">
    <location>
        <begin position="113"/>
        <end position="123"/>
    </location>
</feature>
<dbReference type="OrthoDB" id="425925at2759"/>
<dbReference type="OMA" id="QAMHNWE"/>
<dbReference type="Proteomes" id="UP000001996">
    <property type="component" value="Unassembled WGS sequence"/>
</dbReference>
<dbReference type="VEuPathDB" id="FungiDB:LELG_01011"/>
<dbReference type="HOGENOM" id="CLU_020680_3_0_1"/>
<keyword evidence="8" id="KW-1185">Reference proteome</keyword>
<feature type="compositionally biased region" description="Basic and acidic residues" evidence="5">
    <location>
        <begin position="53"/>
        <end position="77"/>
    </location>
</feature>
<dbReference type="PANTHER" id="PTHR18921:SF2">
    <property type="entry name" value="THYROID RECEPTOR-INTERACTING PROTEIN 11"/>
    <property type="match status" value="1"/>
</dbReference>
<comment type="subcellular location">
    <subcellularLocation>
        <location evidence="1">Golgi apparatus</location>
    </subcellularLocation>
</comment>